<organism evidence="2 3">
    <name type="scientific">Candidula unifasciata</name>
    <dbReference type="NCBI Taxonomy" id="100452"/>
    <lineage>
        <taxon>Eukaryota</taxon>
        <taxon>Metazoa</taxon>
        <taxon>Spiralia</taxon>
        <taxon>Lophotrochozoa</taxon>
        <taxon>Mollusca</taxon>
        <taxon>Gastropoda</taxon>
        <taxon>Heterobranchia</taxon>
        <taxon>Euthyneura</taxon>
        <taxon>Panpulmonata</taxon>
        <taxon>Eupulmonata</taxon>
        <taxon>Stylommatophora</taxon>
        <taxon>Helicina</taxon>
        <taxon>Helicoidea</taxon>
        <taxon>Geomitridae</taxon>
        <taxon>Candidula</taxon>
    </lineage>
</organism>
<dbReference type="InterPro" id="IPR018247">
    <property type="entry name" value="EF_Hand_1_Ca_BS"/>
</dbReference>
<sequence>MSSLQGYRCQVISLLLVFAICCLLTDFVTPSSVPVAKRETRRYPRAKYRVGYMFGKRSSSSETPSSSLLFDAISRNTMTKAQLENFILRNPEVLSEISTILDKNDDDYISLSDLL</sequence>
<reference evidence="2" key="1">
    <citation type="submission" date="2021-04" db="EMBL/GenBank/DDBJ databases">
        <authorList>
            <consortium name="Molecular Ecology Group"/>
        </authorList>
    </citation>
    <scope>NUCLEOTIDE SEQUENCE</scope>
</reference>
<comment type="caution">
    <text evidence="2">The sequence shown here is derived from an EMBL/GenBank/DDBJ whole genome shotgun (WGS) entry which is preliminary data.</text>
</comment>
<keyword evidence="3" id="KW-1185">Reference proteome</keyword>
<evidence type="ECO:0000313" key="2">
    <source>
        <dbReference type="EMBL" id="CAG5123225.1"/>
    </source>
</evidence>
<dbReference type="PROSITE" id="PS00018">
    <property type="entry name" value="EF_HAND_1"/>
    <property type="match status" value="1"/>
</dbReference>
<name>A0A8S3Z5D7_9EUPU</name>
<evidence type="ECO:0000313" key="3">
    <source>
        <dbReference type="Proteomes" id="UP000678393"/>
    </source>
</evidence>
<accession>A0A8S3Z5D7</accession>
<protein>
    <recommendedName>
        <fullName evidence="4">Allatotropin</fullName>
    </recommendedName>
</protein>
<dbReference type="OrthoDB" id="6133866at2759"/>
<feature type="signal peptide" evidence="1">
    <location>
        <begin position="1"/>
        <end position="30"/>
    </location>
</feature>
<keyword evidence="1" id="KW-0732">Signal</keyword>
<evidence type="ECO:0000256" key="1">
    <source>
        <dbReference type="SAM" id="SignalP"/>
    </source>
</evidence>
<feature type="chain" id="PRO_5035809282" description="Allatotropin" evidence="1">
    <location>
        <begin position="31"/>
        <end position="115"/>
    </location>
</feature>
<dbReference type="EMBL" id="CAJHNH020001475">
    <property type="protein sequence ID" value="CAG5123225.1"/>
    <property type="molecule type" value="Genomic_DNA"/>
</dbReference>
<evidence type="ECO:0008006" key="4">
    <source>
        <dbReference type="Google" id="ProtNLM"/>
    </source>
</evidence>
<gene>
    <name evidence="2" type="ORF">CUNI_LOCUS8783</name>
</gene>
<dbReference type="Proteomes" id="UP000678393">
    <property type="component" value="Unassembled WGS sequence"/>
</dbReference>
<dbReference type="AlphaFoldDB" id="A0A8S3Z5D7"/>
<proteinExistence type="predicted"/>